<dbReference type="EMBL" id="JAAXOS010000004">
    <property type="protein sequence ID" value="NKY26295.1"/>
    <property type="molecule type" value="Genomic_DNA"/>
</dbReference>
<dbReference type="CDD" id="cd10548">
    <property type="entry name" value="cupin_CDO"/>
    <property type="match status" value="1"/>
</dbReference>
<dbReference type="GO" id="GO:0005506">
    <property type="term" value="F:iron ion binding"/>
    <property type="evidence" value="ECO:0007669"/>
    <property type="project" value="InterPro"/>
</dbReference>
<evidence type="ECO:0000313" key="4">
    <source>
        <dbReference type="Proteomes" id="UP000540698"/>
    </source>
</evidence>
<keyword evidence="4" id="KW-1185">Reference proteome</keyword>
<dbReference type="RefSeq" id="WP_062969958.1">
    <property type="nucleotide sequence ID" value="NZ_JAAXOS010000004.1"/>
</dbReference>
<gene>
    <name evidence="3" type="ORF">HGB38_08700</name>
</gene>
<evidence type="ECO:0000256" key="2">
    <source>
        <dbReference type="PIRSR" id="PIRSR610300-51"/>
    </source>
</evidence>
<dbReference type="InterPro" id="IPR010300">
    <property type="entry name" value="CDO_1"/>
</dbReference>
<proteinExistence type="inferred from homology"/>
<evidence type="ECO:0000313" key="3">
    <source>
        <dbReference type="EMBL" id="NKY26295.1"/>
    </source>
</evidence>
<comment type="similarity">
    <text evidence="1">Belongs to the cysteine dioxygenase family.</text>
</comment>
<sequence length="182" mass="20041">MTTSLPVNLKHARDIHPDIDVPLVRDAIHPERALWSAAELHRLTSLVAAELATPLLDIVRFDADQRWWTRLALTMGVELWLLSWAPGQGTEPHDHGGASGAFTMTVGELSEEYLHLGGSIRKAERRAGDTVGFGPDRAHQLRNDKLWPAASVHAYSPPLRPVREYRTLADFAGTSVSGVGTR</sequence>
<dbReference type="SUPFAM" id="SSF51182">
    <property type="entry name" value="RmlC-like cupins"/>
    <property type="match status" value="1"/>
</dbReference>
<keyword evidence="3" id="KW-0560">Oxidoreductase</keyword>
<dbReference type="Proteomes" id="UP000540698">
    <property type="component" value="Unassembled WGS sequence"/>
</dbReference>
<keyword evidence="3" id="KW-0223">Dioxygenase</keyword>
<feature type="binding site" evidence="2">
    <location>
        <position position="93"/>
    </location>
    <ligand>
        <name>Fe cation</name>
        <dbReference type="ChEBI" id="CHEBI:24875"/>
        <note>catalytic</note>
    </ligand>
</feature>
<protein>
    <submittedName>
        <fullName evidence="3">Cysteine dioxygenase</fullName>
    </submittedName>
</protein>
<dbReference type="InterPro" id="IPR014710">
    <property type="entry name" value="RmlC-like_jellyroll"/>
</dbReference>
<comment type="caution">
    <text evidence="3">The sequence shown here is derived from an EMBL/GenBank/DDBJ whole genome shotgun (WGS) entry which is preliminary data.</text>
</comment>
<name>A0A7X6L1T9_9NOCA</name>
<dbReference type="GO" id="GO:0016702">
    <property type="term" value="F:oxidoreductase activity, acting on single donors with incorporation of molecular oxygen, incorporation of two atoms of oxygen"/>
    <property type="evidence" value="ECO:0007669"/>
    <property type="project" value="InterPro"/>
</dbReference>
<keyword evidence="2" id="KW-0479">Metal-binding</keyword>
<dbReference type="AlphaFoldDB" id="A0A7X6L1T9"/>
<accession>A0A7X6L1T9</accession>
<feature type="binding site" evidence="2">
    <location>
        <position position="95"/>
    </location>
    <ligand>
        <name>Fe cation</name>
        <dbReference type="ChEBI" id="CHEBI:24875"/>
        <note>catalytic</note>
    </ligand>
</feature>
<dbReference type="Pfam" id="PF05995">
    <property type="entry name" value="CDO_I"/>
    <property type="match status" value="1"/>
</dbReference>
<organism evidence="3 4">
    <name type="scientific">Nocardia gamkensis</name>
    <dbReference type="NCBI Taxonomy" id="352869"/>
    <lineage>
        <taxon>Bacteria</taxon>
        <taxon>Bacillati</taxon>
        <taxon>Actinomycetota</taxon>
        <taxon>Actinomycetes</taxon>
        <taxon>Mycobacteriales</taxon>
        <taxon>Nocardiaceae</taxon>
        <taxon>Nocardia</taxon>
    </lineage>
</organism>
<dbReference type="InterPro" id="IPR011051">
    <property type="entry name" value="RmlC_Cupin_sf"/>
</dbReference>
<feature type="binding site" evidence="2">
    <location>
        <position position="139"/>
    </location>
    <ligand>
        <name>Fe cation</name>
        <dbReference type="ChEBI" id="CHEBI:24875"/>
        <note>catalytic</note>
    </ligand>
</feature>
<evidence type="ECO:0000256" key="1">
    <source>
        <dbReference type="ARBA" id="ARBA00006622"/>
    </source>
</evidence>
<dbReference type="Gene3D" id="2.60.120.10">
    <property type="entry name" value="Jelly Rolls"/>
    <property type="match status" value="1"/>
</dbReference>
<keyword evidence="2" id="KW-0408">Iron</keyword>
<reference evidence="3 4" key="1">
    <citation type="submission" date="2020-04" db="EMBL/GenBank/DDBJ databases">
        <title>MicrobeNet Type strains.</title>
        <authorList>
            <person name="Nicholson A.C."/>
        </authorList>
    </citation>
    <scope>NUCLEOTIDE SEQUENCE [LARGE SCALE GENOMIC DNA]</scope>
    <source>
        <strain evidence="3 4">DSM 44956</strain>
    </source>
</reference>